<feature type="domain" description="Xylose isomerase-like TIM barrel" evidence="4">
    <location>
        <begin position="21"/>
        <end position="260"/>
    </location>
</feature>
<dbReference type="InterPro" id="IPR053398">
    <property type="entry name" value="HPT_OtnI_isomerases"/>
</dbReference>
<dbReference type="STRING" id="1121455.SAMN02745728_02251"/>
<feature type="active site" description="Proton donor/acceptor" evidence="3">
    <location>
        <position position="244"/>
    </location>
</feature>
<evidence type="ECO:0000256" key="3">
    <source>
        <dbReference type="PIRSR" id="PIRSR006241-50"/>
    </source>
</evidence>
<evidence type="ECO:0000256" key="2">
    <source>
        <dbReference type="PIRNR" id="PIRNR006241"/>
    </source>
</evidence>
<dbReference type="InterPro" id="IPR036237">
    <property type="entry name" value="Xyl_isomerase-like_sf"/>
</dbReference>
<dbReference type="RefSeq" id="WP_072697924.1">
    <property type="nucleotide sequence ID" value="NZ_FRDI01000016.1"/>
</dbReference>
<dbReference type="GO" id="GO:0008903">
    <property type="term" value="F:hydroxypyruvate isomerase activity"/>
    <property type="evidence" value="ECO:0007669"/>
    <property type="project" value="TreeGrafter"/>
</dbReference>
<dbReference type="InterPro" id="IPR050417">
    <property type="entry name" value="Sugar_Epim/Isomerase"/>
</dbReference>
<dbReference type="InterPro" id="IPR026040">
    <property type="entry name" value="HyI-like"/>
</dbReference>
<keyword evidence="6" id="KW-1185">Reference proteome</keyword>
<organism evidence="5 6">
    <name type="scientific">Desulfovibrio litoralis DSM 11393</name>
    <dbReference type="NCBI Taxonomy" id="1121455"/>
    <lineage>
        <taxon>Bacteria</taxon>
        <taxon>Pseudomonadati</taxon>
        <taxon>Thermodesulfobacteriota</taxon>
        <taxon>Desulfovibrionia</taxon>
        <taxon>Desulfovibrionales</taxon>
        <taxon>Desulfovibrionaceae</taxon>
        <taxon>Desulfovibrio</taxon>
    </lineage>
</organism>
<accession>A0A1M7TMG3</accession>
<comment type="similarity">
    <text evidence="2">Belongs to the hyi family.</text>
</comment>
<dbReference type="FunFam" id="3.20.20.150:FF:000007">
    <property type="entry name" value="Hydroxypyruvate isomerase"/>
    <property type="match status" value="1"/>
</dbReference>
<proteinExistence type="inferred from homology"/>
<dbReference type="OrthoDB" id="9786584at2"/>
<evidence type="ECO:0000313" key="6">
    <source>
        <dbReference type="Proteomes" id="UP000186469"/>
    </source>
</evidence>
<evidence type="ECO:0000313" key="5">
    <source>
        <dbReference type="EMBL" id="SHN71922.1"/>
    </source>
</evidence>
<dbReference type="Proteomes" id="UP000186469">
    <property type="component" value="Unassembled WGS sequence"/>
</dbReference>
<dbReference type="Gene3D" id="3.20.20.150">
    <property type="entry name" value="Divalent-metal-dependent TIM barrel enzymes"/>
    <property type="match status" value="1"/>
</dbReference>
<dbReference type="InterPro" id="IPR013022">
    <property type="entry name" value="Xyl_isomerase-like_TIM-brl"/>
</dbReference>
<evidence type="ECO:0000256" key="1">
    <source>
        <dbReference type="ARBA" id="ARBA00023235"/>
    </source>
</evidence>
<dbReference type="PANTHER" id="PTHR43489">
    <property type="entry name" value="ISOMERASE"/>
    <property type="match status" value="1"/>
</dbReference>
<name>A0A1M7TMG3_9BACT</name>
<keyword evidence="1 2" id="KW-0413">Isomerase</keyword>
<reference evidence="5 6" key="1">
    <citation type="submission" date="2016-12" db="EMBL/GenBank/DDBJ databases">
        <authorList>
            <person name="Song W.-J."/>
            <person name="Kurnit D.M."/>
        </authorList>
    </citation>
    <scope>NUCLEOTIDE SEQUENCE [LARGE SCALE GENOMIC DNA]</scope>
    <source>
        <strain evidence="5 6">DSM 11393</strain>
    </source>
</reference>
<protein>
    <submittedName>
        <fullName evidence="5">Hydroxypyruvate isomerase</fullName>
    </submittedName>
</protein>
<dbReference type="SUPFAM" id="SSF51658">
    <property type="entry name" value="Xylose isomerase-like"/>
    <property type="match status" value="1"/>
</dbReference>
<dbReference type="NCBIfam" id="NF043033">
    <property type="entry name" value="OxoTetrIsom"/>
    <property type="match status" value="1"/>
</dbReference>
<dbReference type="GO" id="GO:0046487">
    <property type="term" value="P:glyoxylate metabolic process"/>
    <property type="evidence" value="ECO:0007669"/>
    <property type="project" value="TreeGrafter"/>
</dbReference>
<dbReference type="Pfam" id="PF01261">
    <property type="entry name" value="AP_endonuc_2"/>
    <property type="match status" value="1"/>
</dbReference>
<keyword evidence="5" id="KW-0670">Pyruvate</keyword>
<gene>
    <name evidence="5" type="ORF">SAMN02745728_02251</name>
</gene>
<feature type="active site" description="Proton donor/acceptor" evidence="3">
    <location>
        <position position="143"/>
    </location>
</feature>
<dbReference type="PIRSF" id="PIRSF006241">
    <property type="entry name" value="HyI"/>
    <property type="match status" value="1"/>
</dbReference>
<evidence type="ECO:0000259" key="4">
    <source>
        <dbReference type="Pfam" id="PF01261"/>
    </source>
</evidence>
<dbReference type="EMBL" id="FRDI01000016">
    <property type="protein sequence ID" value="SHN71922.1"/>
    <property type="molecule type" value="Genomic_DNA"/>
</dbReference>
<dbReference type="PANTHER" id="PTHR43489:SF6">
    <property type="entry name" value="HYDROXYPYRUVATE ISOMERASE-RELATED"/>
    <property type="match status" value="1"/>
</dbReference>
<dbReference type="AlphaFoldDB" id="A0A1M7TMG3"/>
<sequence>MPKFAANLTMMFNEYKFEDRFSAAADAGFKAVEYLFPYDFEPDFLAKQLEKNNLTQALFNLYPGNWEKGERGLACLPGREDEFIKSVEKAIPYAKAFSCQRLHAMAGLTPQGIEKATLLKTYKENIAQAANLLKPHGITLCLEPINQRSMPGYFLNKQGDAVEIIKELNTEHGTDNVKLQFDCFHCQMEEGAVSLKLREFFPYTAHYQIAGVPERHEPNTGELNYAYIFNLIDELGYQGYIGCEYIPLAKTVDGLSWFTAL</sequence>